<reference evidence="2" key="2">
    <citation type="submission" date="2015-01" db="EMBL/GenBank/DDBJ databases">
        <title>Evolutionary Origins and Diversification of the Mycorrhizal Mutualists.</title>
        <authorList>
            <consortium name="DOE Joint Genome Institute"/>
            <consortium name="Mycorrhizal Genomics Consortium"/>
            <person name="Kohler A."/>
            <person name="Kuo A."/>
            <person name="Nagy L.G."/>
            <person name="Floudas D."/>
            <person name="Copeland A."/>
            <person name="Barry K.W."/>
            <person name="Cichocki N."/>
            <person name="Veneault-Fourrey C."/>
            <person name="LaButti K."/>
            <person name="Lindquist E.A."/>
            <person name="Lipzen A."/>
            <person name="Lundell T."/>
            <person name="Morin E."/>
            <person name="Murat C."/>
            <person name="Riley R."/>
            <person name="Ohm R."/>
            <person name="Sun H."/>
            <person name="Tunlid A."/>
            <person name="Henrissat B."/>
            <person name="Grigoriev I.V."/>
            <person name="Hibbett D.S."/>
            <person name="Martin F."/>
        </authorList>
    </citation>
    <scope>NUCLEOTIDE SEQUENCE [LARGE SCALE GENOMIC DNA]</scope>
    <source>
        <strain evidence="2">441</strain>
    </source>
</reference>
<reference evidence="1 2" key="1">
    <citation type="submission" date="2014-04" db="EMBL/GenBank/DDBJ databases">
        <authorList>
            <consortium name="DOE Joint Genome Institute"/>
            <person name="Kuo A."/>
            <person name="Kohler A."/>
            <person name="Costa M.D."/>
            <person name="Nagy L.G."/>
            <person name="Floudas D."/>
            <person name="Copeland A."/>
            <person name="Barry K.W."/>
            <person name="Cichocki N."/>
            <person name="Veneault-Fourrey C."/>
            <person name="LaButti K."/>
            <person name="Lindquist E.A."/>
            <person name="Lipzen A."/>
            <person name="Lundell T."/>
            <person name="Morin E."/>
            <person name="Murat C."/>
            <person name="Sun H."/>
            <person name="Tunlid A."/>
            <person name="Henrissat B."/>
            <person name="Grigoriev I.V."/>
            <person name="Hibbett D.S."/>
            <person name="Martin F."/>
            <person name="Nordberg H.P."/>
            <person name="Cantor M.N."/>
            <person name="Hua S.X."/>
        </authorList>
    </citation>
    <scope>NUCLEOTIDE SEQUENCE [LARGE SCALE GENOMIC DNA]</scope>
    <source>
        <strain evidence="1 2">441</strain>
    </source>
</reference>
<protein>
    <recommendedName>
        <fullName evidence="3">Peptidase A2 domain-containing protein</fullName>
    </recommendedName>
</protein>
<dbReference type="HOGENOM" id="CLU_097628_1_0_1"/>
<feature type="non-terminal residue" evidence="1">
    <location>
        <position position="159"/>
    </location>
</feature>
<dbReference type="OrthoDB" id="3262237at2759"/>
<sequence length="159" mass="17444">MHVSGDENSYAFDIYTTTAQTGDTKTLERKAVPFVHNIAVKSTNRELVRVRALFDDGAMVNAMCTTVFNTIKHRLRGWTTNCQTLQMANGTIIPAVAQWTGTVCVDNAEVQATFIVFNSGGGWAFLLGKPLLQALKAKHDYDADQITVTDGRSTTTLKN</sequence>
<dbReference type="Proteomes" id="UP000054018">
    <property type="component" value="Unassembled WGS sequence"/>
</dbReference>
<evidence type="ECO:0000313" key="1">
    <source>
        <dbReference type="EMBL" id="KIK14782.1"/>
    </source>
</evidence>
<dbReference type="Gene3D" id="2.40.70.10">
    <property type="entry name" value="Acid Proteases"/>
    <property type="match status" value="1"/>
</dbReference>
<keyword evidence="2" id="KW-1185">Reference proteome</keyword>
<evidence type="ECO:0008006" key="3">
    <source>
        <dbReference type="Google" id="ProtNLM"/>
    </source>
</evidence>
<dbReference type="EMBL" id="KN833923">
    <property type="protein sequence ID" value="KIK14782.1"/>
    <property type="molecule type" value="Genomic_DNA"/>
</dbReference>
<organism evidence="1 2">
    <name type="scientific">Pisolithus microcarpus 441</name>
    <dbReference type="NCBI Taxonomy" id="765257"/>
    <lineage>
        <taxon>Eukaryota</taxon>
        <taxon>Fungi</taxon>
        <taxon>Dikarya</taxon>
        <taxon>Basidiomycota</taxon>
        <taxon>Agaricomycotina</taxon>
        <taxon>Agaricomycetes</taxon>
        <taxon>Agaricomycetidae</taxon>
        <taxon>Boletales</taxon>
        <taxon>Sclerodermatineae</taxon>
        <taxon>Pisolithaceae</taxon>
        <taxon>Pisolithus</taxon>
    </lineage>
</organism>
<name>A0A0C9YX52_9AGAM</name>
<dbReference type="InterPro" id="IPR021109">
    <property type="entry name" value="Peptidase_aspartic_dom_sf"/>
</dbReference>
<evidence type="ECO:0000313" key="2">
    <source>
        <dbReference type="Proteomes" id="UP000054018"/>
    </source>
</evidence>
<accession>A0A0C9YX52</accession>
<proteinExistence type="predicted"/>
<gene>
    <name evidence="1" type="ORF">PISMIDRAFT_116441</name>
</gene>
<dbReference type="AlphaFoldDB" id="A0A0C9YX52"/>